<dbReference type="RefSeq" id="WP_345738269.1">
    <property type="nucleotide sequence ID" value="NZ_BAABIA010000009.1"/>
</dbReference>
<protein>
    <submittedName>
        <fullName evidence="4">ArgE/DapE family deacylase</fullName>
    </submittedName>
</protein>
<evidence type="ECO:0000313" key="4">
    <source>
        <dbReference type="EMBL" id="GAA5146964.1"/>
    </source>
</evidence>
<evidence type="ECO:0000313" key="5">
    <source>
        <dbReference type="Proteomes" id="UP001499852"/>
    </source>
</evidence>
<dbReference type="Pfam" id="PF07687">
    <property type="entry name" value="M20_dimer"/>
    <property type="match status" value="1"/>
</dbReference>
<dbReference type="SUPFAM" id="SSF53187">
    <property type="entry name" value="Zn-dependent exopeptidases"/>
    <property type="match status" value="1"/>
</dbReference>
<reference evidence="5" key="1">
    <citation type="journal article" date="2019" name="Int. J. Syst. Evol. Microbiol.">
        <title>The Global Catalogue of Microorganisms (GCM) 10K type strain sequencing project: providing services to taxonomists for standard genome sequencing and annotation.</title>
        <authorList>
            <consortium name="The Broad Institute Genomics Platform"/>
            <consortium name="The Broad Institute Genome Sequencing Center for Infectious Disease"/>
            <person name="Wu L."/>
            <person name="Ma J."/>
        </authorList>
    </citation>
    <scope>NUCLEOTIDE SEQUENCE [LARGE SCALE GENOMIC DNA]</scope>
    <source>
        <strain evidence="5">JCM 18053</strain>
    </source>
</reference>
<sequence>MKAERPANVIELCQALVRIPSVNPDGDPGCPVEQTGETACAAYVAEFLTECGAAAVLEEVEPGRPNVIGRFPSNPATDGKPKPRIVFAPHTDTVSVGGMTVAPFGGEVREGRLWGRGASDTKGPMAAMLWALNEMSAEIPDLPVEIHFAGFMSEESAQLGSQHFALHHGPYDFAIIGEPTSLKTVHKHKGCLWADIHTTGVAVHGSIPEQGVNAIVKMASLVQALDADFRQQLKDVGGEDRWLGHSTISLGMIRGGTRSNIVADHCVLRVDMRTTPGLSRAGGALKLLMDFVADHDATARVEPLPETFPLDTDEQNPFVQRLVDCGAEVTGAPWFCDAAFLAAGGTPAVAIGPGSIVQAHTKDEFIATGDLEAGAAFFKTFLKSWQA</sequence>
<dbReference type="InterPro" id="IPR036264">
    <property type="entry name" value="Bact_exopeptidase_dim_dom"/>
</dbReference>
<dbReference type="InterPro" id="IPR011650">
    <property type="entry name" value="Peptidase_M20_dimer"/>
</dbReference>
<feature type="domain" description="Peptidase M20 dimerisation" evidence="3">
    <location>
        <begin position="187"/>
        <end position="280"/>
    </location>
</feature>
<dbReference type="CDD" id="cd08659">
    <property type="entry name" value="M20_ArgE_DapE-like"/>
    <property type="match status" value="1"/>
</dbReference>
<keyword evidence="5" id="KW-1185">Reference proteome</keyword>
<keyword evidence="2" id="KW-0378">Hydrolase</keyword>
<dbReference type="Gene3D" id="3.40.630.10">
    <property type="entry name" value="Zn peptidases"/>
    <property type="match status" value="2"/>
</dbReference>
<dbReference type="InterPro" id="IPR050072">
    <property type="entry name" value="Peptidase_M20A"/>
</dbReference>
<accession>A0ABP9PJ53</accession>
<evidence type="ECO:0000256" key="1">
    <source>
        <dbReference type="ARBA" id="ARBA00022723"/>
    </source>
</evidence>
<name>A0ABP9PJ53_9BACT</name>
<dbReference type="InterPro" id="IPR002933">
    <property type="entry name" value="Peptidase_M20"/>
</dbReference>
<gene>
    <name evidence="4" type="ORF">GCM10023213_40910</name>
</gene>
<organism evidence="4 5">
    <name type="scientific">Prosthecobacter algae</name>
    <dbReference type="NCBI Taxonomy" id="1144682"/>
    <lineage>
        <taxon>Bacteria</taxon>
        <taxon>Pseudomonadati</taxon>
        <taxon>Verrucomicrobiota</taxon>
        <taxon>Verrucomicrobiia</taxon>
        <taxon>Verrucomicrobiales</taxon>
        <taxon>Verrucomicrobiaceae</taxon>
        <taxon>Prosthecobacter</taxon>
    </lineage>
</organism>
<keyword evidence="1" id="KW-0479">Metal-binding</keyword>
<dbReference type="PANTHER" id="PTHR43808">
    <property type="entry name" value="ACETYLORNITHINE DEACETYLASE"/>
    <property type="match status" value="1"/>
</dbReference>
<evidence type="ECO:0000259" key="3">
    <source>
        <dbReference type="Pfam" id="PF07687"/>
    </source>
</evidence>
<dbReference type="Pfam" id="PF01546">
    <property type="entry name" value="Peptidase_M20"/>
    <property type="match status" value="1"/>
</dbReference>
<comment type="caution">
    <text evidence="4">The sequence shown here is derived from an EMBL/GenBank/DDBJ whole genome shotgun (WGS) entry which is preliminary data.</text>
</comment>
<dbReference type="Proteomes" id="UP001499852">
    <property type="component" value="Unassembled WGS sequence"/>
</dbReference>
<dbReference type="Gene3D" id="3.30.70.360">
    <property type="match status" value="1"/>
</dbReference>
<dbReference type="SUPFAM" id="SSF55031">
    <property type="entry name" value="Bacterial exopeptidase dimerisation domain"/>
    <property type="match status" value="1"/>
</dbReference>
<proteinExistence type="predicted"/>
<dbReference type="EMBL" id="BAABIA010000009">
    <property type="protein sequence ID" value="GAA5146964.1"/>
    <property type="molecule type" value="Genomic_DNA"/>
</dbReference>
<evidence type="ECO:0000256" key="2">
    <source>
        <dbReference type="ARBA" id="ARBA00022801"/>
    </source>
</evidence>